<dbReference type="PANTHER" id="PTHR32347:SF23">
    <property type="entry name" value="BLL5650 PROTEIN"/>
    <property type="match status" value="1"/>
</dbReference>
<feature type="domain" description="Multidrug resistance protein MdtA-like C-terminal permuted SH3" evidence="3">
    <location>
        <begin position="367"/>
        <end position="397"/>
    </location>
</feature>
<comment type="caution">
    <text evidence="4">The sequence shown here is derived from an EMBL/GenBank/DDBJ whole genome shotgun (WGS) entry which is preliminary data.</text>
</comment>
<dbReference type="Proteomes" id="UP000283077">
    <property type="component" value="Unassembled WGS sequence"/>
</dbReference>
<dbReference type="AlphaFoldDB" id="A0A437QLP7"/>
<organism evidence="4 5">
    <name type="scientific">Rheinheimera riviphila</name>
    <dbReference type="NCBI Taxonomy" id="1834037"/>
    <lineage>
        <taxon>Bacteria</taxon>
        <taxon>Pseudomonadati</taxon>
        <taxon>Pseudomonadota</taxon>
        <taxon>Gammaproteobacteria</taxon>
        <taxon>Chromatiales</taxon>
        <taxon>Chromatiaceae</taxon>
        <taxon>Rheinheimera</taxon>
    </lineage>
</organism>
<evidence type="ECO:0000256" key="1">
    <source>
        <dbReference type="ARBA" id="ARBA00004196"/>
    </source>
</evidence>
<gene>
    <name evidence="4" type="ORF">EOE67_13780</name>
</gene>
<keyword evidence="2" id="KW-0175">Coiled coil</keyword>
<reference evidence="4 5" key="1">
    <citation type="submission" date="2019-01" db="EMBL/GenBank/DDBJ databases">
        <authorList>
            <person name="Chen W.-M."/>
        </authorList>
    </citation>
    <scope>NUCLEOTIDE SEQUENCE [LARGE SCALE GENOMIC DNA]</scope>
    <source>
        <strain evidence="4 5">KYPC3</strain>
    </source>
</reference>
<dbReference type="OrthoDB" id="6397038at2"/>
<comment type="subcellular location">
    <subcellularLocation>
        <location evidence="1">Cell envelope</location>
    </subcellularLocation>
</comment>
<evidence type="ECO:0000259" key="3">
    <source>
        <dbReference type="Pfam" id="PF25967"/>
    </source>
</evidence>
<sequence>MDIVLAPASRYRRLLKFWPLLLVLPAGWLLLPYQPTMAITDLQLTTVQQGPLQLTSISSGELFSKQQLLLTTTVPATVTAVLLRPGSPVEADSVLLQLANPQLDQQVQGAARAYQQKQAVIAAFTAQQQQDLLLQQDLRAEREAALAEATLELDVHLELEKRGVVSKIELRRTRLKKNQTEQSLQNAQARFSQFSQMQQAQQEQQQLELSQLDSEFRLLQSQQQQLTVKAGISGIVQQLDVEIGQSLTVGAPLARIGSQHQLNARIYLAEKYAAAVKAGSEVELDLAGTIVRGQISRLEAMVVEGMVAAEVEILEPLPASARPAQRLRTKVSLQQLPEAIYLEQPPGSQQFMPNQSQQLFVKTSVSSAEKRLVQLGDISGEQVLITAGLQPGEQVILNIPEQYQTFDTIKLL</sequence>
<evidence type="ECO:0000313" key="4">
    <source>
        <dbReference type="EMBL" id="RVU35441.1"/>
    </source>
</evidence>
<dbReference type="InterPro" id="IPR058627">
    <property type="entry name" value="MdtA-like_C"/>
</dbReference>
<name>A0A437QLP7_9GAMM</name>
<proteinExistence type="predicted"/>
<protein>
    <submittedName>
        <fullName evidence="4">HlyD family efflux transporter periplasmic adaptor subunit</fullName>
    </submittedName>
</protein>
<dbReference type="EMBL" id="SACS01000015">
    <property type="protein sequence ID" value="RVU35441.1"/>
    <property type="molecule type" value="Genomic_DNA"/>
</dbReference>
<accession>A0A437QLP7</accession>
<dbReference type="GO" id="GO:0030313">
    <property type="term" value="C:cell envelope"/>
    <property type="evidence" value="ECO:0007669"/>
    <property type="project" value="UniProtKB-SubCell"/>
</dbReference>
<dbReference type="RefSeq" id="WP_127699910.1">
    <property type="nucleotide sequence ID" value="NZ_SACS01000015.1"/>
</dbReference>
<evidence type="ECO:0000313" key="5">
    <source>
        <dbReference type="Proteomes" id="UP000283077"/>
    </source>
</evidence>
<evidence type="ECO:0000256" key="2">
    <source>
        <dbReference type="ARBA" id="ARBA00023054"/>
    </source>
</evidence>
<dbReference type="InterPro" id="IPR050465">
    <property type="entry name" value="UPF0194_transport"/>
</dbReference>
<keyword evidence="5" id="KW-1185">Reference proteome</keyword>
<dbReference type="PANTHER" id="PTHR32347">
    <property type="entry name" value="EFFLUX SYSTEM COMPONENT YKNX-RELATED"/>
    <property type="match status" value="1"/>
</dbReference>
<dbReference type="Gene3D" id="2.40.420.20">
    <property type="match status" value="1"/>
</dbReference>
<dbReference type="Pfam" id="PF25967">
    <property type="entry name" value="RND-MFP_C"/>
    <property type="match status" value="1"/>
</dbReference>